<accession>A0A124FMU6</accession>
<dbReference type="Gene3D" id="3.40.50.920">
    <property type="match status" value="1"/>
</dbReference>
<reference evidence="4 5" key="1">
    <citation type="journal article" date="2015" name="MBio">
        <title>Genome-Resolved Metagenomic Analysis Reveals Roles for Candidate Phyla and Other Microbial Community Members in Biogeochemical Transformations in Oil Reservoirs.</title>
        <authorList>
            <person name="Hu P."/>
            <person name="Tom L."/>
            <person name="Singh A."/>
            <person name="Thomas B.C."/>
            <person name="Baker B.J."/>
            <person name="Piceno Y.M."/>
            <person name="Andersen G.L."/>
            <person name="Banfield J.F."/>
        </authorList>
    </citation>
    <scope>NUCLEOTIDE SEQUENCE [LARGE SCALE GENOMIC DNA]</scope>
    <source>
        <strain evidence="4">46_16</strain>
    </source>
</reference>
<comment type="caution">
    <text evidence="4">The sequence shown here is derived from an EMBL/GenBank/DDBJ whole genome shotgun (WGS) entry which is preliminary data.</text>
</comment>
<dbReference type="InterPro" id="IPR029061">
    <property type="entry name" value="THDP-binding"/>
</dbReference>
<proteinExistence type="predicted"/>
<dbReference type="EMBL" id="LGFU01000129">
    <property type="protein sequence ID" value="KUK45866.1"/>
    <property type="molecule type" value="Genomic_DNA"/>
</dbReference>
<dbReference type="Pfam" id="PF01855">
    <property type="entry name" value="POR_N"/>
    <property type="match status" value="1"/>
</dbReference>
<name>A0A124FMU6_9CHLR</name>
<organism evidence="4 5">
    <name type="scientific">Anaerolinea thermophila</name>
    <dbReference type="NCBI Taxonomy" id="167964"/>
    <lineage>
        <taxon>Bacteria</taxon>
        <taxon>Bacillati</taxon>
        <taxon>Chloroflexota</taxon>
        <taxon>Anaerolineae</taxon>
        <taxon>Anaerolineales</taxon>
        <taxon>Anaerolineaceae</taxon>
        <taxon>Anaerolinea</taxon>
    </lineage>
</organism>
<gene>
    <name evidence="4" type="ORF">XD73_1258</name>
</gene>
<dbReference type="AlphaFoldDB" id="A0A124FMU6"/>
<dbReference type="SUPFAM" id="SSF52922">
    <property type="entry name" value="TK C-terminal domain-like"/>
    <property type="match status" value="1"/>
</dbReference>
<dbReference type="Pfam" id="PF17147">
    <property type="entry name" value="PFOR_II"/>
    <property type="match status" value="1"/>
</dbReference>
<dbReference type="InterPro" id="IPR002880">
    <property type="entry name" value="Pyrv_Fd/Flavodoxin_OxRdtase_N"/>
</dbReference>
<dbReference type="GO" id="GO:0006979">
    <property type="term" value="P:response to oxidative stress"/>
    <property type="evidence" value="ECO:0007669"/>
    <property type="project" value="TreeGrafter"/>
</dbReference>
<evidence type="ECO:0000313" key="5">
    <source>
        <dbReference type="Proteomes" id="UP000064249"/>
    </source>
</evidence>
<dbReference type="PATRIC" id="fig|167964.4.peg.1399"/>
<dbReference type="InterPro" id="IPR033412">
    <property type="entry name" value="PFOR_II"/>
</dbReference>
<evidence type="ECO:0000313" key="4">
    <source>
        <dbReference type="EMBL" id="KUK45866.1"/>
    </source>
</evidence>
<evidence type="ECO:0000256" key="1">
    <source>
        <dbReference type="ARBA" id="ARBA00023002"/>
    </source>
</evidence>
<dbReference type="Proteomes" id="UP000064249">
    <property type="component" value="Unassembled WGS sequence"/>
</dbReference>
<dbReference type="CDD" id="cd07034">
    <property type="entry name" value="TPP_PYR_PFOR_IOR-alpha_like"/>
    <property type="match status" value="1"/>
</dbReference>
<dbReference type="SUPFAM" id="SSF52518">
    <property type="entry name" value="Thiamin diphosphate-binding fold (THDP-binding)"/>
    <property type="match status" value="1"/>
</dbReference>
<feature type="domain" description="Pyruvate:ferredoxin oxidoreductase core" evidence="3">
    <location>
        <begin position="303"/>
        <end position="394"/>
    </location>
</feature>
<evidence type="ECO:0000259" key="2">
    <source>
        <dbReference type="Pfam" id="PF01855"/>
    </source>
</evidence>
<dbReference type="Gene3D" id="3.40.50.970">
    <property type="match status" value="1"/>
</dbReference>
<dbReference type="InterPro" id="IPR009014">
    <property type="entry name" value="Transketo_C/PFOR_II"/>
</dbReference>
<dbReference type="InterPro" id="IPR050722">
    <property type="entry name" value="Pyruvate:ferred/Flavod_OxRd"/>
</dbReference>
<evidence type="ECO:0000259" key="3">
    <source>
        <dbReference type="Pfam" id="PF17147"/>
    </source>
</evidence>
<keyword evidence="1" id="KW-0560">Oxidoreductase</keyword>
<feature type="non-terminal residue" evidence="4">
    <location>
        <position position="1"/>
    </location>
</feature>
<dbReference type="PANTHER" id="PTHR32154">
    <property type="entry name" value="PYRUVATE-FLAVODOXIN OXIDOREDUCTASE-RELATED"/>
    <property type="match status" value="1"/>
</dbReference>
<dbReference type="PANTHER" id="PTHR32154:SF29">
    <property type="entry name" value="BLR6743 PROTEIN"/>
    <property type="match status" value="1"/>
</dbReference>
<dbReference type="GO" id="GO:0016491">
    <property type="term" value="F:oxidoreductase activity"/>
    <property type="evidence" value="ECO:0007669"/>
    <property type="project" value="UniProtKB-KW"/>
</dbReference>
<feature type="domain" description="Pyruvate flavodoxin/ferredoxin oxidoreductase pyrimidine binding" evidence="2">
    <location>
        <begin position="21"/>
        <end position="186"/>
    </location>
</feature>
<sequence length="404" mass="44960">EKRQFTDGYIVVDGNKAAALGALFGGLQFSAWYPITPATELAETLNEYNPSLRLDPETGKATCVVVQAEDELAAIGMTIGAGWAGLRSMTSTSGPGLCLMSEYLGLAYQSEVPVVVWNVQRVGPSTGLPTRTAQGDLTFSYYLSHGDTNFVILLPGSVQECFEFGWRALDIAEHLQTPVIVLSDLELGMNNWMTRDFVYPDQPMDRGKIVWEEDIQKLIKQADGKWGRYLDMDGDGIGYRTLPGNTEPQAAYFARGTGHDPYAQYSEDPDVWFAEHERLKKKFEQTASITPYPVLERQKKSKIGFISYGSTHFGVEEACDILDEKGIAVDYLRIRTIPFHDEVSEFIDNHESVYVVEANRDGQMAQIMATSYPAKAAKIKKIAYLDGLALTAEKIITLFNEQEN</sequence>
<dbReference type="FunFam" id="3.40.50.970:FF:000022">
    <property type="entry name" value="2-oxoglutarate ferredoxin oxidoreductase alpha subunit"/>
    <property type="match status" value="1"/>
</dbReference>
<protein>
    <submittedName>
        <fullName evidence="4">Putative 2-oxoglutarate ferredoxin oxidoreductase alpha subunit</fullName>
    </submittedName>
</protein>